<dbReference type="CDD" id="cd00779">
    <property type="entry name" value="ProRS_core_prok"/>
    <property type="match status" value="1"/>
</dbReference>
<organism evidence="19 20">
    <name type="scientific">Glossina austeni</name>
    <name type="common">Savannah tsetse fly</name>
    <dbReference type="NCBI Taxonomy" id="7395"/>
    <lineage>
        <taxon>Eukaryota</taxon>
        <taxon>Metazoa</taxon>
        <taxon>Ecdysozoa</taxon>
        <taxon>Arthropoda</taxon>
        <taxon>Hexapoda</taxon>
        <taxon>Insecta</taxon>
        <taxon>Pterygota</taxon>
        <taxon>Neoptera</taxon>
        <taxon>Endopterygota</taxon>
        <taxon>Diptera</taxon>
        <taxon>Brachycera</taxon>
        <taxon>Muscomorpha</taxon>
        <taxon>Hippoboscoidea</taxon>
        <taxon>Glossinidae</taxon>
        <taxon>Glossina</taxon>
    </lineage>
</organism>
<dbReference type="GO" id="GO:0004827">
    <property type="term" value="F:proline-tRNA ligase activity"/>
    <property type="evidence" value="ECO:0007669"/>
    <property type="project" value="UniProtKB-EC"/>
</dbReference>
<dbReference type="Proteomes" id="UP000078200">
    <property type="component" value="Unassembled WGS sequence"/>
</dbReference>
<dbReference type="InterPro" id="IPR027417">
    <property type="entry name" value="P-loop_NTPase"/>
</dbReference>
<dbReference type="PANTHER" id="PTHR42753">
    <property type="entry name" value="MITOCHONDRIAL RIBOSOME PROTEIN L39/PROLYL-TRNA LIGASE FAMILY MEMBER"/>
    <property type="match status" value="1"/>
</dbReference>
<dbReference type="Gene3D" id="3.40.50.800">
    <property type="entry name" value="Anticodon-binding domain"/>
    <property type="match status" value="1"/>
</dbReference>
<dbReference type="InterPro" id="IPR018022">
    <property type="entry name" value="IPT"/>
</dbReference>
<dbReference type="EC" id="7.1.1.2" evidence="5"/>
<keyword evidence="10" id="KW-0648">Protein biosynthesis</keyword>
<dbReference type="InterPro" id="IPR036621">
    <property type="entry name" value="Anticodon-bd_dom_sf"/>
</dbReference>
<dbReference type="InterPro" id="IPR004500">
    <property type="entry name" value="Pro-tRNA-synth_IIa_bac-type"/>
</dbReference>
<evidence type="ECO:0000256" key="10">
    <source>
        <dbReference type="ARBA" id="ARBA00022917"/>
    </source>
</evidence>
<dbReference type="InterPro" id="IPR006195">
    <property type="entry name" value="aa-tRNA-synth_II"/>
</dbReference>
<dbReference type="Pfam" id="PF00587">
    <property type="entry name" value="tRNA-synt_2b"/>
    <property type="match status" value="1"/>
</dbReference>
<evidence type="ECO:0000256" key="13">
    <source>
        <dbReference type="ARBA" id="ARBA00047671"/>
    </source>
</evidence>
<dbReference type="PANTHER" id="PTHR42753:SF2">
    <property type="entry name" value="PROLINE--TRNA LIGASE"/>
    <property type="match status" value="1"/>
</dbReference>
<keyword evidence="6" id="KW-0963">Cytoplasm</keyword>
<dbReference type="GO" id="GO:0008033">
    <property type="term" value="P:tRNA processing"/>
    <property type="evidence" value="ECO:0007669"/>
    <property type="project" value="InterPro"/>
</dbReference>
<evidence type="ECO:0000256" key="17">
    <source>
        <dbReference type="SAM" id="Phobius"/>
    </source>
</evidence>
<dbReference type="GO" id="GO:0005524">
    <property type="term" value="F:ATP binding"/>
    <property type="evidence" value="ECO:0007669"/>
    <property type="project" value="UniProtKB-KW"/>
</dbReference>
<evidence type="ECO:0000256" key="5">
    <source>
        <dbReference type="ARBA" id="ARBA00012944"/>
    </source>
</evidence>
<dbReference type="GO" id="GO:0005829">
    <property type="term" value="C:cytosol"/>
    <property type="evidence" value="ECO:0007669"/>
    <property type="project" value="TreeGrafter"/>
</dbReference>
<feature type="transmembrane region" description="Helical" evidence="17">
    <location>
        <begin position="545"/>
        <end position="567"/>
    </location>
</feature>
<dbReference type="Gene3D" id="1.10.20.140">
    <property type="match status" value="1"/>
</dbReference>
<keyword evidence="8 16" id="KW-0547">Nucleotide-binding</keyword>
<dbReference type="GO" id="GO:0008137">
    <property type="term" value="F:NADH dehydrogenase (ubiquinone) activity"/>
    <property type="evidence" value="ECO:0007669"/>
    <property type="project" value="UniProtKB-EC"/>
</dbReference>
<keyword evidence="9 16" id="KW-0067">ATP-binding</keyword>
<keyword evidence="17" id="KW-0812">Transmembrane</keyword>
<dbReference type="CDD" id="cd00861">
    <property type="entry name" value="ProRS_anticodon_short"/>
    <property type="match status" value="1"/>
</dbReference>
<dbReference type="Pfam" id="PF00361">
    <property type="entry name" value="Proton_antipo_M"/>
    <property type="match status" value="1"/>
</dbReference>
<comment type="function">
    <text evidence="1">Core subunit of the mitochondrial membrane respiratory chain NADH dehydrogenase (Complex I) that is believed to belong to the minimal assembly required for catalysis. Complex I functions in the transfer of electrons from NADH to the respiratory chain. The immediate electron acceptor for the enzyme is believed to be ubiquinone.</text>
</comment>
<dbReference type="STRING" id="7395.A0A1A9VKC1"/>
<evidence type="ECO:0000256" key="16">
    <source>
        <dbReference type="RuleBase" id="RU003785"/>
    </source>
</evidence>
<keyword evidence="17" id="KW-1133">Transmembrane helix</keyword>
<dbReference type="AlphaFoldDB" id="A0A1A9VKC1"/>
<keyword evidence="17" id="KW-0472">Membrane</keyword>
<evidence type="ECO:0000256" key="9">
    <source>
        <dbReference type="ARBA" id="ARBA00022840"/>
    </source>
</evidence>
<dbReference type="HAMAP" id="MF_00185">
    <property type="entry name" value="IPP_trans"/>
    <property type="match status" value="1"/>
</dbReference>
<protein>
    <recommendedName>
        <fullName evidence="15">Probable proline--tRNA ligase, mitochondrial</fullName>
        <ecNumber evidence="4">6.1.1.15</ecNumber>
        <ecNumber evidence="5">7.1.1.2</ecNumber>
    </recommendedName>
    <alternativeName>
        <fullName evidence="12">Prolyl-tRNA synthetase</fullName>
    </alternativeName>
</protein>
<evidence type="ECO:0000256" key="6">
    <source>
        <dbReference type="ARBA" id="ARBA00022490"/>
    </source>
</evidence>
<dbReference type="GO" id="GO:0052381">
    <property type="term" value="F:tRNA dimethylallyltransferase activity"/>
    <property type="evidence" value="ECO:0007669"/>
    <property type="project" value="InterPro"/>
</dbReference>
<dbReference type="InterPro" id="IPR044140">
    <property type="entry name" value="ProRS_anticodon_short"/>
</dbReference>
<keyword evidence="20" id="KW-1185">Reference proteome</keyword>
<dbReference type="FunFam" id="3.30.930.10:FF:000042">
    <property type="entry name" value="probable proline--tRNA ligase, mitochondrial"/>
    <property type="match status" value="1"/>
</dbReference>
<evidence type="ECO:0000256" key="15">
    <source>
        <dbReference type="ARBA" id="ARBA00071545"/>
    </source>
</evidence>
<evidence type="ECO:0000256" key="2">
    <source>
        <dbReference type="ARBA" id="ARBA00004496"/>
    </source>
</evidence>
<dbReference type="SUPFAM" id="SSF52540">
    <property type="entry name" value="P-loop containing nucleoside triphosphate hydrolases"/>
    <property type="match status" value="1"/>
</dbReference>
<proteinExistence type="inferred from homology"/>
<evidence type="ECO:0000313" key="19">
    <source>
        <dbReference type="EnsemblMetazoa" id="GAUT039721-PA"/>
    </source>
</evidence>
<dbReference type="NCBIfam" id="TIGR00409">
    <property type="entry name" value="proS_fam_II"/>
    <property type="match status" value="1"/>
</dbReference>
<dbReference type="NCBIfam" id="TIGR00174">
    <property type="entry name" value="miaA"/>
    <property type="match status" value="1"/>
</dbReference>
<dbReference type="InterPro" id="IPR033730">
    <property type="entry name" value="ProRS_core_prok"/>
</dbReference>
<comment type="catalytic activity">
    <reaction evidence="14">
        <text>a ubiquinone + NADH + 5 H(+)(in) = a ubiquinol + NAD(+) + 4 H(+)(out)</text>
        <dbReference type="Rhea" id="RHEA:29091"/>
        <dbReference type="Rhea" id="RHEA-COMP:9565"/>
        <dbReference type="Rhea" id="RHEA-COMP:9566"/>
        <dbReference type="ChEBI" id="CHEBI:15378"/>
        <dbReference type="ChEBI" id="CHEBI:16389"/>
        <dbReference type="ChEBI" id="CHEBI:17976"/>
        <dbReference type="ChEBI" id="CHEBI:57540"/>
        <dbReference type="ChEBI" id="CHEBI:57945"/>
        <dbReference type="EC" id="7.1.1.2"/>
    </reaction>
</comment>
<comment type="subcellular location">
    <subcellularLocation>
        <location evidence="2">Cytoplasm</location>
    </subcellularLocation>
</comment>
<evidence type="ECO:0000256" key="7">
    <source>
        <dbReference type="ARBA" id="ARBA00022598"/>
    </source>
</evidence>
<evidence type="ECO:0000256" key="11">
    <source>
        <dbReference type="ARBA" id="ARBA00023146"/>
    </source>
</evidence>
<evidence type="ECO:0000256" key="14">
    <source>
        <dbReference type="ARBA" id="ARBA00049551"/>
    </source>
</evidence>
<dbReference type="InterPro" id="IPR002316">
    <property type="entry name" value="Pro-tRNA-ligase_IIa"/>
</dbReference>
<feature type="transmembrane region" description="Helical" evidence="17">
    <location>
        <begin position="507"/>
        <end position="533"/>
    </location>
</feature>
<comment type="similarity">
    <text evidence="16">Belongs to the IPP transferase family.</text>
</comment>
<comment type="catalytic activity">
    <reaction evidence="13">
        <text>tRNA(Pro) + L-proline + ATP = L-prolyl-tRNA(Pro) + AMP + diphosphate</text>
        <dbReference type="Rhea" id="RHEA:14305"/>
        <dbReference type="Rhea" id="RHEA-COMP:9700"/>
        <dbReference type="Rhea" id="RHEA-COMP:9702"/>
        <dbReference type="ChEBI" id="CHEBI:30616"/>
        <dbReference type="ChEBI" id="CHEBI:33019"/>
        <dbReference type="ChEBI" id="CHEBI:60039"/>
        <dbReference type="ChEBI" id="CHEBI:78442"/>
        <dbReference type="ChEBI" id="CHEBI:78532"/>
        <dbReference type="ChEBI" id="CHEBI:456215"/>
        <dbReference type="EC" id="6.1.1.15"/>
    </reaction>
</comment>
<feature type="transmembrane region" description="Helical" evidence="17">
    <location>
        <begin position="464"/>
        <end position="487"/>
    </location>
</feature>
<name>A0A1A9VKC1_GLOAU</name>
<dbReference type="GO" id="GO:0006433">
    <property type="term" value="P:prolyl-tRNA aminoacylation"/>
    <property type="evidence" value="ECO:0007669"/>
    <property type="project" value="InterPro"/>
</dbReference>
<dbReference type="InterPro" id="IPR002314">
    <property type="entry name" value="aa-tRNA-synt_IIb"/>
</dbReference>
<reference evidence="19" key="1">
    <citation type="submission" date="2020-05" db="UniProtKB">
        <authorList>
            <consortium name="EnsemblMetazoa"/>
        </authorList>
    </citation>
    <scope>IDENTIFICATION</scope>
    <source>
        <strain evidence="19">TTRI</strain>
    </source>
</reference>
<dbReference type="InterPro" id="IPR045864">
    <property type="entry name" value="aa-tRNA-synth_II/BPL/LPL"/>
</dbReference>
<evidence type="ECO:0000313" key="20">
    <source>
        <dbReference type="Proteomes" id="UP000078200"/>
    </source>
</evidence>
<evidence type="ECO:0000256" key="12">
    <source>
        <dbReference type="ARBA" id="ARBA00029731"/>
    </source>
</evidence>
<dbReference type="PRINTS" id="PR01046">
    <property type="entry name" value="TRNASYNTHPRO"/>
</dbReference>
<dbReference type="Pfam" id="PF03129">
    <property type="entry name" value="HGTP_anticodon"/>
    <property type="match status" value="1"/>
</dbReference>
<dbReference type="SUPFAM" id="SSF52954">
    <property type="entry name" value="Class II aaRS ABD-related"/>
    <property type="match status" value="1"/>
</dbReference>
<evidence type="ECO:0000256" key="3">
    <source>
        <dbReference type="ARBA" id="ARBA00011738"/>
    </source>
</evidence>
<evidence type="ECO:0000256" key="4">
    <source>
        <dbReference type="ARBA" id="ARBA00012831"/>
    </source>
</evidence>
<dbReference type="NCBIfam" id="NF008979">
    <property type="entry name" value="PRK12325.1"/>
    <property type="match status" value="1"/>
</dbReference>
<dbReference type="VEuPathDB" id="VectorBase:GAUT039721"/>
<sequence>MRLSKYYLPTLKKKPAHAKIISHQYSLRAGLIKQIASGIYSWLPLGLRVLKNIEDIIRDEMDKSGAIEVLMPCVQPANLWRESGRYDDYGKEMLRIRDRHEEDMLFGPTHEEVATDLIRDMIKSYKDLPLCLYHIQWKFRDEVRPRYGVMRGREFLMKDAYSFDVDYEGALNSYNLMYKTYIKIFKRMGLTPIGVRADTGPIGGNLSHEFHILANTGESTLYYDNKFSELLESEDVESLKNIYAVADDMHDPKTCLVPQEQLNVSKGIEIGHIFYFGNKYSKPMKASVTSQDGKNVNMHMGSYGIGVSRLVGAIIEAFHDDKGIVWPEVVAPFRIGLINLQMKVTEAADKIYKALKSDEVLYDDTEGSVGVKFARMDLIGLPWQIIVGKKALESSGVIFSLLISFLWILTNFVSGGIFKFDTSLITFIAVCFAMLIYGIGKAALMPMHFWLPKAMVAPTPVSALLHAVAVVKSGVFIIIKVILYTFGIDNMQRFVQQNWFAGGELSMRVAIFQLVCHAFAKITLFFIAGAIITKTGEKYIDKIHGIGRSMPISMTAFAIGALSMIGVPPAPTFWGKFLIFQAVFNSGNYLAVEVYSSSFLLKLSLCIAENSSSVWFVYFTKFKSFLTGNNRMNDYITLFRNKDCKYYFQHFCDNYNNFENALATACNKIVPSLKTLILSSVKSIIVDSIPETTSSSSITADKCCLMDCGITASGKSELCDNLIKKHGSISIINCDSKQVYKEIPITTAQPPKQEEFYKLYGYVAAKENYSVGLWLEDLKKEVNNALENSQIPIITGGSGLYISSLIKGLSSIPQISQEVRQNVSELRKSLSKEEFYKLALSKDSKIQGKIFMNDSHRLSRALEVITETGKTIFVWQENRQPPLFDNFKIYTILPKREDVYQKINSRFIKMIENGAIDEIKKLLSMNLAPHLPAMKAHGVPEIIKYLKGEITLDEAIQIAQTNTRHYAKRQYTWFKNQFPNAEGRVLEMNVGQVQVGIL</sequence>
<keyword evidence="7" id="KW-0436">Ligase</keyword>
<dbReference type="InterPro" id="IPR050062">
    <property type="entry name" value="Pro-tRNA_synthetase"/>
</dbReference>
<comment type="subunit">
    <text evidence="3">Homodimer.</text>
</comment>
<feature type="transmembrane region" description="Helical" evidence="17">
    <location>
        <begin position="424"/>
        <end position="444"/>
    </location>
</feature>
<dbReference type="HAMAP" id="MF_01570">
    <property type="entry name" value="Pro_tRNA_synth_type2"/>
    <property type="match status" value="1"/>
</dbReference>
<keyword evidence="11" id="KW-0030">Aminoacyl-tRNA synthetase</keyword>
<evidence type="ECO:0000256" key="8">
    <source>
        <dbReference type="ARBA" id="ARBA00022741"/>
    </source>
</evidence>
<evidence type="ECO:0000259" key="18">
    <source>
        <dbReference type="PROSITE" id="PS50862"/>
    </source>
</evidence>
<feature type="domain" description="Aminoacyl-transfer RNA synthetases class-II family profile" evidence="18">
    <location>
        <begin position="33"/>
        <end position="327"/>
    </location>
</feature>
<dbReference type="EnsemblMetazoa" id="GAUT039721-RA">
    <property type="protein sequence ID" value="GAUT039721-PA"/>
    <property type="gene ID" value="GAUT039721"/>
</dbReference>
<evidence type="ECO:0000256" key="1">
    <source>
        <dbReference type="ARBA" id="ARBA00003257"/>
    </source>
</evidence>
<keyword evidence="16" id="KW-0808">Transferase</keyword>
<dbReference type="InterPro" id="IPR023716">
    <property type="entry name" value="Prolyl-tRNA_ligase_IIa_type2"/>
</dbReference>
<dbReference type="Gene3D" id="3.40.50.300">
    <property type="entry name" value="P-loop containing nucleotide triphosphate hydrolases"/>
    <property type="match status" value="1"/>
</dbReference>
<accession>A0A1A9VKC1</accession>
<dbReference type="EC" id="6.1.1.15" evidence="4"/>
<feature type="transmembrane region" description="Helical" evidence="17">
    <location>
        <begin position="397"/>
        <end position="418"/>
    </location>
</feature>
<dbReference type="PROSITE" id="PS50862">
    <property type="entry name" value="AA_TRNA_LIGASE_II"/>
    <property type="match status" value="1"/>
</dbReference>
<dbReference type="Gene3D" id="3.30.930.10">
    <property type="entry name" value="Bira Bifunctional Protein, Domain 2"/>
    <property type="match status" value="1"/>
</dbReference>
<dbReference type="InterPro" id="IPR004154">
    <property type="entry name" value="Anticodon-bd"/>
</dbReference>
<dbReference type="Pfam" id="PF01715">
    <property type="entry name" value="IPPT"/>
    <property type="match status" value="1"/>
</dbReference>
<dbReference type="SUPFAM" id="SSF55681">
    <property type="entry name" value="Class II aaRS and biotin synthetases"/>
    <property type="match status" value="1"/>
</dbReference>
<dbReference type="InterPro" id="IPR001750">
    <property type="entry name" value="ND/Mrp_TM"/>
</dbReference>